<dbReference type="InterPro" id="IPR018338">
    <property type="entry name" value="Carbonic_anhydrase_a-class_CS"/>
</dbReference>
<dbReference type="SMART" id="SM01057">
    <property type="entry name" value="Carb_anhydrase"/>
    <property type="match status" value="1"/>
</dbReference>
<comment type="cofactor">
    <cofactor evidence="1 6">
        <name>Zn(2+)</name>
        <dbReference type="ChEBI" id="CHEBI:29105"/>
    </cofactor>
</comment>
<dbReference type="InterPro" id="IPR041891">
    <property type="entry name" value="Alpha_CA_prokaryot-like"/>
</dbReference>
<dbReference type="SUPFAM" id="SSF51069">
    <property type="entry name" value="Carbonic anhydrase"/>
    <property type="match status" value="1"/>
</dbReference>
<gene>
    <name evidence="8" type="ORF">CB5_LOCUS9434</name>
</gene>
<dbReference type="EC" id="4.2.1.1" evidence="2 6"/>
<dbReference type="InterPro" id="IPR036047">
    <property type="entry name" value="F-box-like_dom_sf"/>
</dbReference>
<organism evidence="8">
    <name type="scientific">Ananas comosus var. bracteatus</name>
    <name type="common">red pineapple</name>
    <dbReference type="NCBI Taxonomy" id="296719"/>
    <lineage>
        <taxon>Eukaryota</taxon>
        <taxon>Viridiplantae</taxon>
        <taxon>Streptophyta</taxon>
        <taxon>Embryophyta</taxon>
        <taxon>Tracheophyta</taxon>
        <taxon>Spermatophyta</taxon>
        <taxon>Magnoliopsida</taxon>
        <taxon>Liliopsida</taxon>
        <taxon>Poales</taxon>
        <taxon>Bromeliaceae</taxon>
        <taxon>Bromelioideae</taxon>
        <taxon>Ananas</taxon>
    </lineage>
</organism>
<comment type="similarity">
    <text evidence="6">Belongs to the alpha-carbonic anhydrase family.</text>
</comment>
<keyword evidence="4 6" id="KW-0862">Zinc</keyword>
<reference evidence="8" key="1">
    <citation type="submission" date="2020-07" db="EMBL/GenBank/DDBJ databases">
        <authorList>
            <person name="Lin J."/>
        </authorList>
    </citation>
    <scope>NUCLEOTIDE SEQUENCE</scope>
</reference>
<dbReference type="AlphaFoldDB" id="A0A6V7P5U6"/>
<dbReference type="PROSITE" id="PS51144">
    <property type="entry name" value="ALPHA_CA_2"/>
    <property type="match status" value="2"/>
</dbReference>
<evidence type="ECO:0000256" key="3">
    <source>
        <dbReference type="ARBA" id="ARBA00022723"/>
    </source>
</evidence>
<evidence type="ECO:0000256" key="1">
    <source>
        <dbReference type="ARBA" id="ARBA00001947"/>
    </source>
</evidence>
<comment type="function">
    <text evidence="6">Reversible hydration of carbon dioxide.</text>
</comment>
<dbReference type="GO" id="GO:0004089">
    <property type="term" value="F:carbonate dehydratase activity"/>
    <property type="evidence" value="ECO:0007669"/>
    <property type="project" value="UniProtKB-UniRule"/>
</dbReference>
<feature type="domain" description="Alpha-carbonic anhydrase" evidence="7">
    <location>
        <begin position="635"/>
        <end position="677"/>
    </location>
</feature>
<dbReference type="Gene3D" id="3.10.200.10">
    <property type="entry name" value="Alpha carbonic anhydrase"/>
    <property type="match status" value="1"/>
</dbReference>
<dbReference type="PROSITE" id="PS00162">
    <property type="entry name" value="ALPHA_CA_1"/>
    <property type="match status" value="1"/>
</dbReference>
<comment type="catalytic activity">
    <reaction evidence="6">
        <text>hydrogencarbonate + H(+) = CO2 + H2O</text>
        <dbReference type="Rhea" id="RHEA:10748"/>
        <dbReference type="ChEBI" id="CHEBI:15377"/>
        <dbReference type="ChEBI" id="CHEBI:15378"/>
        <dbReference type="ChEBI" id="CHEBI:16526"/>
        <dbReference type="ChEBI" id="CHEBI:17544"/>
        <dbReference type="EC" id="4.2.1.1"/>
    </reaction>
</comment>
<feature type="domain" description="Alpha-carbonic anhydrase" evidence="7">
    <location>
        <begin position="333"/>
        <end position="586"/>
    </location>
</feature>
<dbReference type="EMBL" id="LR862145">
    <property type="protein sequence ID" value="CAD1826223.1"/>
    <property type="molecule type" value="Genomic_DNA"/>
</dbReference>
<dbReference type="Gene3D" id="3.80.10.10">
    <property type="entry name" value="Ribonuclease Inhibitor"/>
    <property type="match status" value="1"/>
</dbReference>
<dbReference type="InterPro" id="IPR023561">
    <property type="entry name" value="Carbonic_anhydrase_a-class"/>
</dbReference>
<proteinExistence type="inferred from homology"/>
<dbReference type="InterPro" id="IPR032675">
    <property type="entry name" value="LRR_dom_sf"/>
</dbReference>
<dbReference type="InterPro" id="IPR036398">
    <property type="entry name" value="CA_dom_sf"/>
</dbReference>
<evidence type="ECO:0000256" key="2">
    <source>
        <dbReference type="ARBA" id="ARBA00012925"/>
    </source>
</evidence>
<dbReference type="SUPFAM" id="SSF52047">
    <property type="entry name" value="RNI-like"/>
    <property type="match status" value="1"/>
</dbReference>
<dbReference type="Pfam" id="PF00194">
    <property type="entry name" value="Carb_anhydrase"/>
    <property type="match status" value="1"/>
</dbReference>
<name>A0A6V7P5U6_ANACO</name>
<keyword evidence="3 6" id="KW-0479">Metal-binding</keyword>
<dbReference type="InterPro" id="IPR001148">
    <property type="entry name" value="CA_dom"/>
</dbReference>
<evidence type="ECO:0000256" key="6">
    <source>
        <dbReference type="RuleBase" id="RU367011"/>
    </source>
</evidence>
<dbReference type="PANTHER" id="PTHR18952">
    <property type="entry name" value="CARBONIC ANHYDRASE"/>
    <property type="match status" value="1"/>
</dbReference>
<evidence type="ECO:0000259" key="7">
    <source>
        <dbReference type="PROSITE" id="PS51144"/>
    </source>
</evidence>
<dbReference type="SUPFAM" id="SSF81383">
    <property type="entry name" value="F-box domain"/>
    <property type="match status" value="1"/>
</dbReference>
<dbReference type="GO" id="GO:0008270">
    <property type="term" value="F:zinc ion binding"/>
    <property type="evidence" value="ECO:0007669"/>
    <property type="project" value="UniProtKB-UniRule"/>
</dbReference>
<protein>
    <recommendedName>
        <fullName evidence="2 6">Carbonic anhydrase</fullName>
        <ecNumber evidence="2 6">4.2.1.1</ecNumber>
    </recommendedName>
</protein>
<evidence type="ECO:0000256" key="4">
    <source>
        <dbReference type="ARBA" id="ARBA00022833"/>
    </source>
</evidence>
<dbReference type="GO" id="GO:0006730">
    <property type="term" value="P:one-carbon metabolic process"/>
    <property type="evidence" value="ECO:0007669"/>
    <property type="project" value="TreeGrafter"/>
</dbReference>
<evidence type="ECO:0000256" key="5">
    <source>
        <dbReference type="ARBA" id="ARBA00023239"/>
    </source>
</evidence>
<dbReference type="PANTHER" id="PTHR18952:SF253">
    <property type="entry name" value="OS08G0470200 PROTEIN"/>
    <property type="match status" value="1"/>
</dbReference>
<keyword evidence="5 6" id="KW-0456">Lyase</keyword>
<accession>A0A6V7P5U6</accession>
<evidence type="ECO:0000313" key="8">
    <source>
        <dbReference type="EMBL" id="CAD1826223.1"/>
    </source>
</evidence>
<dbReference type="CDD" id="cd03124">
    <property type="entry name" value="alpha_CA_prokaryotic_like"/>
    <property type="match status" value="1"/>
</dbReference>
<sequence>MSPEILALIFVRMAADEMVRTVPFVCRAWREAVVGPYCWGEIDVEAWCRRVNRSDLIDAAVRRLVRRSRGFLRRLSAYRLGNSGFSFVAAFTAGFLRVLQIPLSEVTDQTVEKHVKSLSGLTVLDISNCMNITPKGIATIGRHCKSLVQLKRNMPPWEPSQSKIDEDEALAVADTMPKLEHLELAYGRFSDHGLEAILTKCTALCNLDILGCLNVTLKYDIEAKCLSLLFSEILGRMMILSTRAAAATMPTMMIVHLRNAPTTINSTTAPALPSAIRSHPRLRRNITISNLNYSNNNNNNMPLLRNLITTISLISLLLLSVPFSTSQEVENEEEFSYVQGSENGPEHWGEIHGEWAACGKGRSQSPIDLLNKRVQQVSSLGTLRRSYRPSTAILKNRGHDIMLQWEDDAGALWINGTKYDLKQLHWHSPSEHTINGQRYSLEMHMVHQSADQKIAVVGILYTTGRPDPFLARMESYIKKIGDTHEAEEKLGPVDPISIKRGSRKYYRYMGSLTTHLALREWRGPSLRRSVQERLCRVLILCSISGLVVRTVSKEQVHLLREAVHDNFEMNARPIQKIYDRIVSLYRPHNFQNYNNNSNNNNNNMPLLSNLITTISFVSLLLSVPFSTSQEVDNEKEFSYDEESPKGPQHWGQIHEEWAACGRVARNPLSISSAAGFK</sequence>